<feature type="domain" description="N-acetyltransferase" evidence="1">
    <location>
        <begin position="3"/>
        <end position="203"/>
    </location>
</feature>
<accession>A0AAW0E6T0</accession>
<proteinExistence type="predicted"/>
<protein>
    <recommendedName>
        <fullName evidence="1">N-acetyltransferase domain-containing protein</fullName>
    </recommendedName>
</protein>
<dbReference type="PROSITE" id="PS51186">
    <property type="entry name" value="GNAT"/>
    <property type="match status" value="1"/>
</dbReference>
<evidence type="ECO:0000313" key="2">
    <source>
        <dbReference type="EMBL" id="KAK7060507.1"/>
    </source>
</evidence>
<dbReference type="GO" id="GO:0016747">
    <property type="term" value="F:acyltransferase activity, transferring groups other than amino-acyl groups"/>
    <property type="evidence" value="ECO:0007669"/>
    <property type="project" value="InterPro"/>
</dbReference>
<keyword evidence="3" id="KW-1185">Reference proteome</keyword>
<evidence type="ECO:0000259" key="1">
    <source>
        <dbReference type="PROSITE" id="PS51186"/>
    </source>
</evidence>
<dbReference type="SUPFAM" id="SSF55729">
    <property type="entry name" value="Acyl-CoA N-acyltransferases (Nat)"/>
    <property type="match status" value="1"/>
</dbReference>
<dbReference type="Proteomes" id="UP001383192">
    <property type="component" value="Unassembled WGS sequence"/>
</dbReference>
<dbReference type="InterPro" id="IPR016181">
    <property type="entry name" value="Acyl_CoA_acyltransferase"/>
</dbReference>
<evidence type="ECO:0000313" key="3">
    <source>
        <dbReference type="Proteomes" id="UP001383192"/>
    </source>
</evidence>
<dbReference type="InterPro" id="IPR050276">
    <property type="entry name" value="MshD_Acetyltransferase"/>
</dbReference>
<dbReference type="CDD" id="cd04301">
    <property type="entry name" value="NAT_SF"/>
    <property type="match status" value="1"/>
</dbReference>
<dbReference type="AlphaFoldDB" id="A0AAW0E6T0"/>
<dbReference type="Pfam" id="PF00583">
    <property type="entry name" value="Acetyltransf_1"/>
    <property type="match status" value="1"/>
</dbReference>
<name>A0AAW0E6T0_9AGAR</name>
<gene>
    <name evidence="2" type="ORF">VNI00_001272</name>
</gene>
<reference evidence="2 3" key="1">
    <citation type="submission" date="2024-01" db="EMBL/GenBank/DDBJ databases">
        <title>A draft genome for a cacao thread blight-causing isolate of Paramarasmius palmivorus.</title>
        <authorList>
            <person name="Baruah I.K."/>
            <person name="Bukari Y."/>
            <person name="Amoako-Attah I."/>
            <person name="Meinhardt L.W."/>
            <person name="Bailey B.A."/>
            <person name="Cohen S.P."/>
        </authorList>
    </citation>
    <scope>NUCLEOTIDE SEQUENCE [LARGE SCALE GENOMIC DNA]</scope>
    <source>
        <strain evidence="2 3">GH-12</strain>
    </source>
</reference>
<comment type="caution">
    <text evidence="2">The sequence shown here is derived from an EMBL/GenBank/DDBJ whole genome shotgun (WGS) entry which is preliminary data.</text>
</comment>
<organism evidence="2 3">
    <name type="scientific">Paramarasmius palmivorus</name>
    <dbReference type="NCBI Taxonomy" id="297713"/>
    <lineage>
        <taxon>Eukaryota</taxon>
        <taxon>Fungi</taxon>
        <taxon>Dikarya</taxon>
        <taxon>Basidiomycota</taxon>
        <taxon>Agaricomycotina</taxon>
        <taxon>Agaricomycetes</taxon>
        <taxon>Agaricomycetidae</taxon>
        <taxon>Agaricales</taxon>
        <taxon>Marasmiineae</taxon>
        <taxon>Marasmiaceae</taxon>
        <taxon>Paramarasmius</taxon>
    </lineage>
</organism>
<dbReference type="EMBL" id="JAYKXP010000003">
    <property type="protein sequence ID" value="KAK7060507.1"/>
    <property type="molecule type" value="Genomic_DNA"/>
</dbReference>
<dbReference type="Gene3D" id="3.40.630.30">
    <property type="match status" value="1"/>
</dbReference>
<dbReference type="PANTHER" id="PTHR43617">
    <property type="entry name" value="L-AMINO ACID N-ACETYLTRANSFERASE"/>
    <property type="match status" value="1"/>
</dbReference>
<dbReference type="InterPro" id="IPR000182">
    <property type="entry name" value="GNAT_dom"/>
</dbReference>
<sequence length="203" mass="22767">MSLTIRKATEDDIPALSRICLLTADAGQSAESLHDFKEVPGLIFAVPYVKVPTTWAFVLVDESKEGEVVGYVVGSKDTREFERYTREHWWPPLAAKYPPTLATKPADLKYMNMLQGMFTAPEQNIAFSAAHLHINILPEYQGKGWGRKMINTAIEYLKGENVKGNGVWLGMDPRNENARKFYSKLGFKPIEGVADNNVGLEFD</sequence>